<keyword evidence="4" id="KW-1185">Reference proteome</keyword>
<evidence type="ECO:0000256" key="2">
    <source>
        <dbReference type="SAM" id="Phobius"/>
    </source>
</evidence>
<evidence type="ECO:0000256" key="1">
    <source>
        <dbReference type="SAM" id="MobiDB-lite"/>
    </source>
</evidence>
<dbReference type="Proteomes" id="UP001602058">
    <property type="component" value="Unassembled WGS sequence"/>
</dbReference>
<gene>
    <name evidence="3" type="ORF">ACFY1D_32495</name>
</gene>
<dbReference type="RefSeq" id="WP_387891584.1">
    <property type="nucleotide sequence ID" value="NZ_JBIAWJ010000023.1"/>
</dbReference>
<sequence>MTAGRCSRALRAAVFAAVCVLFAVQGHVMTSGVEVPWWALAAGALATGGTVWCLAHRERGRLAVGSVAVATQVVLHSLFSLAQAVERPEPAGGASLAQRWVRYVLCSPSGTGTDPGGAATTARSTGHDMAGGSPAGLPPADASMDVSGPMVPMTPMSGMDGAGGMDVVGHAGHAMGGMSSTGMLTAHLIAALLGGLWLAHGERAAFRILRALAGWLVAPLRLLLRPPVPPHRPRVRARRGRSDRTPRRLLLVDAITSRGPPAGTAVL</sequence>
<feature type="region of interest" description="Disordered" evidence="1">
    <location>
        <begin position="111"/>
        <end position="135"/>
    </location>
</feature>
<evidence type="ECO:0000313" key="4">
    <source>
        <dbReference type="Proteomes" id="UP001602058"/>
    </source>
</evidence>
<accession>A0ABW6US58</accession>
<keyword evidence="2" id="KW-0812">Transmembrane</keyword>
<feature type="transmembrane region" description="Helical" evidence="2">
    <location>
        <begin position="36"/>
        <end position="55"/>
    </location>
</feature>
<organism evidence="3 4">
    <name type="scientific">Streptomyces bluensis</name>
    <dbReference type="NCBI Taxonomy" id="33897"/>
    <lineage>
        <taxon>Bacteria</taxon>
        <taxon>Bacillati</taxon>
        <taxon>Actinomycetota</taxon>
        <taxon>Actinomycetes</taxon>
        <taxon>Kitasatosporales</taxon>
        <taxon>Streptomycetaceae</taxon>
        <taxon>Streptomyces</taxon>
    </lineage>
</organism>
<feature type="compositionally biased region" description="Low complexity" evidence="1">
    <location>
        <begin position="111"/>
        <end position="122"/>
    </location>
</feature>
<evidence type="ECO:0000313" key="3">
    <source>
        <dbReference type="EMBL" id="MFF4526119.1"/>
    </source>
</evidence>
<keyword evidence="2" id="KW-0472">Membrane</keyword>
<keyword evidence="2" id="KW-1133">Transmembrane helix</keyword>
<name>A0ABW6US58_9ACTN</name>
<comment type="caution">
    <text evidence="3">The sequence shown here is derived from an EMBL/GenBank/DDBJ whole genome shotgun (WGS) entry which is preliminary data.</text>
</comment>
<feature type="transmembrane region" description="Helical" evidence="2">
    <location>
        <begin position="181"/>
        <end position="199"/>
    </location>
</feature>
<dbReference type="EMBL" id="JBIAWJ010000023">
    <property type="protein sequence ID" value="MFF4526119.1"/>
    <property type="molecule type" value="Genomic_DNA"/>
</dbReference>
<evidence type="ECO:0008006" key="5">
    <source>
        <dbReference type="Google" id="ProtNLM"/>
    </source>
</evidence>
<reference evidence="3 4" key="1">
    <citation type="submission" date="2024-10" db="EMBL/GenBank/DDBJ databases">
        <title>The Natural Products Discovery Center: Release of the First 8490 Sequenced Strains for Exploring Actinobacteria Biosynthetic Diversity.</title>
        <authorList>
            <person name="Kalkreuter E."/>
            <person name="Kautsar S.A."/>
            <person name="Yang D."/>
            <person name="Bader C.D."/>
            <person name="Teijaro C.N."/>
            <person name="Fluegel L."/>
            <person name="Davis C.M."/>
            <person name="Simpson J.R."/>
            <person name="Lauterbach L."/>
            <person name="Steele A.D."/>
            <person name="Gui C."/>
            <person name="Meng S."/>
            <person name="Li G."/>
            <person name="Viehrig K."/>
            <person name="Ye F."/>
            <person name="Su P."/>
            <person name="Kiefer A.F."/>
            <person name="Nichols A."/>
            <person name="Cepeda A.J."/>
            <person name="Yan W."/>
            <person name="Fan B."/>
            <person name="Jiang Y."/>
            <person name="Adhikari A."/>
            <person name="Zheng C.-J."/>
            <person name="Schuster L."/>
            <person name="Cowan T.M."/>
            <person name="Smanski M.J."/>
            <person name="Chevrette M.G."/>
            <person name="De Carvalho L.P.S."/>
            <person name="Shen B."/>
        </authorList>
    </citation>
    <scope>NUCLEOTIDE SEQUENCE [LARGE SCALE GENOMIC DNA]</scope>
    <source>
        <strain evidence="3 4">NPDC001390</strain>
    </source>
</reference>
<proteinExistence type="predicted"/>
<protein>
    <recommendedName>
        <fullName evidence="5">Integral-membrane protein</fullName>
    </recommendedName>
</protein>